<evidence type="ECO:0000256" key="4">
    <source>
        <dbReference type="ARBA" id="ARBA00022692"/>
    </source>
</evidence>
<feature type="transmembrane region" description="Helical" evidence="7">
    <location>
        <begin position="151"/>
        <end position="168"/>
    </location>
</feature>
<dbReference type="GO" id="GO:0005886">
    <property type="term" value="C:plasma membrane"/>
    <property type="evidence" value="ECO:0007669"/>
    <property type="project" value="UniProtKB-SubCell"/>
</dbReference>
<reference evidence="8" key="2">
    <citation type="journal article" date="2021" name="Microbiome">
        <title>Successional dynamics and alternative stable states in a saline activated sludge microbial community over 9 years.</title>
        <authorList>
            <person name="Wang Y."/>
            <person name="Ye J."/>
            <person name="Ju F."/>
            <person name="Liu L."/>
            <person name="Boyd J.A."/>
            <person name="Deng Y."/>
            <person name="Parks D.H."/>
            <person name="Jiang X."/>
            <person name="Yin X."/>
            <person name="Woodcroft B.J."/>
            <person name="Tyson G.W."/>
            <person name="Hugenholtz P."/>
            <person name="Polz M.F."/>
            <person name="Zhang T."/>
        </authorList>
    </citation>
    <scope>NUCLEOTIDE SEQUENCE</scope>
    <source>
        <strain evidence="8">HKST-UBA02</strain>
    </source>
</reference>
<dbReference type="InterPro" id="IPR002528">
    <property type="entry name" value="MATE_fam"/>
</dbReference>
<dbReference type="AlphaFoldDB" id="A0A956ND33"/>
<dbReference type="EMBL" id="JAGQHS010000078">
    <property type="protein sequence ID" value="MCA9757037.1"/>
    <property type="molecule type" value="Genomic_DNA"/>
</dbReference>
<dbReference type="PANTHER" id="PTHR43549:SF3">
    <property type="entry name" value="MULTIDRUG RESISTANCE PROTEIN YPNP-RELATED"/>
    <property type="match status" value="1"/>
</dbReference>
<feature type="transmembrane region" description="Helical" evidence="7">
    <location>
        <begin position="427"/>
        <end position="447"/>
    </location>
</feature>
<evidence type="ECO:0000313" key="9">
    <source>
        <dbReference type="Proteomes" id="UP000739538"/>
    </source>
</evidence>
<dbReference type="PIRSF" id="PIRSF006603">
    <property type="entry name" value="DinF"/>
    <property type="match status" value="1"/>
</dbReference>
<keyword evidence="3" id="KW-1003">Cell membrane</keyword>
<reference evidence="8" key="1">
    <citation type="submission" date="2020-04" db="EMBL/GenBank/DDBJ databases">
        <authorList>
            <person name="Zhang T."/>
        </authorList>
    </citation>
    <scope>NUCLEOTIDE SEQUENCE</scope>
    <source>
        <strain evidence="8">HKST-UBA02</strain>
    </source>
</reference>
<gene>
    <name evidence="8" type="ORF">KDA27_14630</name>
</gene>
<dbReference type="Pfam" id="PF01554">
    <property type="entry name" value="MatE"/>
    <property type="match status" value="2"/>
</dbReference>
<sequence>MSADSSQPAQASSSDSILLTEGRILPVLLRLSWPVLLSMSLQTLFHIVDAIWVGRLGADALAAVSTCVYATWILGGIGELLSSGVVALASRDVGAGRQDSAWKTAGQAQSFAWCLGIVLVAAAPTAPRALFTALSTTPEVTRLGIEYLSPLLYFAVPALLLATLAAILRAWGDTKTALRITAVSVTLNLVLDPLLIFGFGPIPALGVKGAAYATLLSQSIGVTLFYLHLRGRFGSLRLPFPQRSTILSIARIGLPVTMNAALYAFVYLWFAGVAARIDTNAVAVLGVGNRLESVVYILAESLSLAAAAFVGQNLGGQRVDRVRTGVRWALVIGFAVGAVFGVLFFTLGRPLFSLFTSDPTVLADAGPYMQILALCQGFMAVEVTLYGVFAGAGYTLVPTVVSGLVHAMRVPLASWVALRLGYGLEGLAWMITLTCVLRSLWLGAVLARGRWLGHRADPTRATIAGVPGSG</sequence>
<evidence type="ECO:0000256" key="6">
    <source>
        <dbReference type="ARBA" id="ARBA00023136"/>
    </source>
</evidence>
<name>A0A956ND33_UNCEI</name>
<protein>
    <submittedName>
        <fullName evidence="8">MATE family efflux transporter</fullName>
    </submittedName>
</protein>
<evidence type="ECO:0000256" key="2">
    <source>
        <dbReference type="ARBA" id="ARBA00022448"/>
    </source>
</evidence>
<dbReference type="InterPro" id="IPR048279">
    <property type="entry name" value="MdtK-like"/>
</dbReference>
<dbReference type="PANTHER" id="PTHR43549">
    <property type="entry name" value="MULTIDRUG RESISTANCE PROTEIN YPNP-RELATED"/>
    <property type="match status" value="1"/>
</dbReference>
<comment type="caution">
    <text evidence="8">The sequence shown here is derived from an EMBL/GenBank/DDBJ whole genome shotgun (WGS) entry which is preliminary data.</text>
</comment>
<organism evidence="8 9">
    <name type="scientific">Eiseniibacteriota bacterium</name>
    <dbReference type="NCBI Taxonomy" id="2212470"/>
    <lineage>
        <taxon>Bacteria</taxon>
        <taxon>Candidatus Eiseniibacteriota</taxon>
    </lineage>
</organism>
<evidence type="ECO:0000256" key="7">
    <source>
        <dbReference type="SAM" id="Phobius"/>
    </source>
</evidence>
<feature type="transmembrane region" description="Helical" evidence="7">
    <location>
        <begin position="180"/>
        <end position="204"/>
    </location>
</feature>
<evidence type="ECO:0000256" key="5">
    <source>
        <dbReference type="ARBA" id="ARBA00022989"/>
    </source>
</evidence>
<dbReference type="Proteomes" id="UP000739538">
    <property type="component" value="Unassembled WGS sequence"/>
</dbReference>
<feature type="transmembrane region" description="Helical" evidence="7">
    <location>
        <begin position="27"/>
        <end position="48"/>
    </location>
</feature>
<evidence type="ECO:0000256" key="3">
    <source>
        <dbReference type="ARBA" id="ARBA00022475"/>
    </source>
</evidence>
<accession>A0A956ND33</accession>
<evidence type="ECO:0000256" key="1">
    <source>
        <dbReference type="ARBA" id="ARBA00004651"/>
    </source>
</evidence>
<keyword evidence="5 7" id="KW-1133">Transmembrane helix</keyword>
<proteinExistence type="predicted"/>
<keyword evidence="6 7" id="KW-0472">Membrane</keyword>
<comment type="subcellular location">
    <subcellularLocation>
        <location evidence="1">Cell membrane</location>
        <topology evidence="1">Multi-pass membrane protein</topology>
    </subcellularLocation>
</comment>
<dbReference type="GO" id="GO:0042910">
    <property type="term" value="F:xenobiotic transmembrane transporter activity"/>
    <property type="evidence" value="ECO:0007669"/>
    <property type="project" value="InterPro"/>
</dbReference>
<dbReference type="NCBIfam" id="TIGR00797">
    <property type="entry name" value="matE"/>
    <property type="match status" value="1"/>
</dbReference>
<feature type="transmembrane region" description="Helical" evidence="7">
    <location>
        <begin position="396"/>
        <end position="415"/>
    </location>
</feature>
<feature type="transmembrane region" description="Helical" evidence="7">
    <location>
        <begin position="110"/>
        <end position="131"/>
    </location>
</feature>
<evidence type="ECO:0000313" key="8">
    <source>
        <dbReference type="EMBL" id="MCA9757037.1"/>
    </source>
</evidence>
<dbReference type="GO" id="GO:0015297">
    <property type="term" value="F:antiporter activity"/>
    <property type="evidence" value="ECO:0007669"/>
    <property type="project" value="InterPro"/>
</dbReference>
<dbReference type="InterPro" id="IPR052031">
    <property type="entry name" value="Membrane_Transporter-Flippase"/>
</dbReference>
<feature type="transmembrane region" description="Helical" evidence="7">
    <location>
        <begin position="210"/>
        <end position="229"/>
    </location>
</feature>
<feature type="transmembrane region" description="Helical" evidence="7">
    <location>
        <begin position="249"/>
        <end position="274"/>
    </location>
</feature>
<feature type="transmembrane region" description="Helical" evidence="7">
    <location>
        <begin position="294"/>
        <end position="314"/>
    </location>
</feature>
<feature type="transmembrane region" description="Helical" evidence="7">
    <location>
        <begin position="326"/>
        <end position="348"/>
    </location>
</feature>
<keyword evidence="4 7" id="KW-0812">Transmembrane</keyword>
<feature type="transmembrane region" description="Helical" evidence="7">
    <location>
        <begin position="60"/>
        <end position="89"/>
    </location>
</feature>
<keyword evidence="2" id="KW-0813">Transport</keyword>